<dbReference type="InterPro" id="IPR005135">
    <property type="entry name" value="Endo/exonuclease/phosphatase"/>
</dbReference>
<accession>A0AAX0WZ14</accession>
<dbReference type="RefSeq" id="WP_040523498.1">
    <property type="nucleotide sequence ID" value="NZ_CAAAHR010000017.1"/>
</dbReference>
<protein>
    <submittedName>
        <fullName evidence="2">Endonuclease/exonuclease/phosphatase</fullName>
    </submittedName>
</protein>
<sequence length="369" mass="41406">MRLATFNVENLFERAKAMNLSSWAMGSAILEDFKQLNDLIQNDHYTPEIKSELLTIMKRHKGLLTTGESSFIRLREIRGKLLVKKQNKPPEIAVSSRSEWIGWFELEKETIKGKAIENIGRVIGLLDTDVLCVVEAEDRIVLDHFNHDVLPYVEITPFEHVMLIDGNDKRGIDVGIMTKSSFKITDIHSHIDDTDEKGTIFSRDCAEYEIKTAQGNTLLLLVNHFKSKGYGSATAAKRLRQARRVRDIYEERLSKGYDYIAVLGDLNAAPHEAEMDPLIRGGSALTDIMVHPKFLGDGRPGTHGNGTASAKFDYILMSPKLSEKVEEGGIERRGVWGGKHGTLFPHLPTIEMENDAASDHAALWVNLDI</sequence>
<organism evidence="2 3">
    <name type="scientific">Legionella anisa</name>
    <dbReference type="NCBI Taxonomy" id="28082"/>
    <lineage>
        <taxon>Bacteria</taxon>
        <taxon>Pseudomonadati</taxon>
        <taxon>Pseudomonadota</taxon>
        <taxon>Gammaproteobacteria</taxon>
        <taxon>Legionellales</taxon>
        <taxon>Legionellaceae</taxon>
        <taxon>Legionella</taxon>
    </lineage>
</organism>
<keyword evidence="2" id="KW-0540">Nuclease</keyword>
<dbReference type="AlphaFoldDB" id="A0AAX0WZ14"/>
<proteinExistence type="predicted"/>
<dbReference type="Pfam" id="PF03372">
    <property type="entry name" value="Exo_endo_phos"/>
    <property type="match status" value="1"/>
</dbReference>
<evidence type="ECO:0000313" key="3">
    <source>
        <dbReference type="Proteomes" id="UP000192511"/>
    </source>
</evidence>
<keyword evidence="2" id="KW-0378">Hydrolase</keyword>
<keyword evidence="3" id="KW-1185">Reference proteome</keyword>
<dbReference type="InterPro" id="IPR036691">
    <property type="entry name" value="Endo/exonu/phosph_ase_sf"/>
</dbReference>
<keyword evidence="2" id="KW-0255">Endonuclease</keyword>
<dbReference type="SUPFAM" id="SSF56219">
    <property type="entry name" value="DNase I-like"/>
    <property type="match status" value="1"/>
</dbReference>
<evidence type="ECO:0000259" key="1">
    <source>
        <dbReference type="Pfam" id="PF03372"/>
    </source>
</evidence>
<feature type="domain" description="Endonuclease/exonuclease/phosphatase" evidence="1">
    <location>
        <begin position="117"/>
        <end position="360"/>
    </location>
</feature>
<reference evidence="2" key="1">
    <citation type="submission" date="2017-12" db="EMBL/GenBank/DDBJ databases">
        <title>FDA dAtabase for Regulatory Grade micrObial Sequences (FDA-ARGOS): Supporting development and validation of Infectious Disease Dx tests.</title>
        <authorList>
            <person name="Kerrigan L."/>
            <person name="Tallon L.J."/>
            <person name="Sadzewicz L."/>
            <person name="Sengamalay N."/>
            <person name="Ott S."/>
            <person name="Godinez A."/>
            <person name="Nagaraj S."/>
            <person name="Vavikolanu K."/>
            <person name="Vyas G."/>
            <person name="Nadendla S."/>
            <person name="Aluvathingal J."/>
            <person name="Sichtig H."/>
        </authorList>
    </citation>
    <scope>NUCLEOTIDE SEQUENCE [LARGE SCALE GENOMIC DNA]</scope>
    <source>
        <strain evidence="2">FDAARGOS_200</strain>
    </source>
</reference>
<dbReference type="GeneID" id="98066499"/>
<comment type="caution">
    <text evidence="2">The sequence shown here is derived from an EMBL/GenBank/DDBJ whole genome shotgun (WGS) entry which is preliminary data.</text>
</comment>
<evidence type="ECO:0000313" key="2">
    <source>
        <dbReference type="EMBL" id="PNL63459.1"/>
    </source>
</evidence>
<dbReference type="GO" id="GO:0004519">
    <property type="term" value="F:endonuclease activity"/>
    <property type="evidence" value="ECO:0007669"/>
    <property type="project" value="UniProtKB-KW"/>
</dbReference>
<gene>
    <name evidence="2" type="ORF">A6J39_007990</name>
</gene>
<dbReference type="EMBL" id="NBTX02000004">
    <property type="protein sequence ID" value="PNL63459.1"/>
    <property type="molecule type" value="Genomic_DNA"/>
</dbReference>
<dbReference type="Proteomes" id="UP000192511">
    <property type="component" value="Unassembled WGS sequence"/>
</dbReference>
<name>A0AAX0WZ14_9GAMM</name>
<dbReference type="Gene3D" id="3.60.10.10">
    <property type="entry name" value="Endonuclease/exonuclease/phosphatase"/>
    <property type="match status" value="1"/>
</dbReference>